<evidence type="ECO:0000256" key="4">
    <source>
        <dbReference type="SAM" id="MobiDB-lite"/>
    </source>
</evidence>
<accession>A0A4R8L6J7</accession>
<feature type="region of interest" description="Disordered" evidence="4">
    <location>
        <begin position="98"/>
        <end position="117"/>
    </location>
</feature>
<dbReference type="EMBL" id="SORE01000032">
    <property type="protein sequence ID" value="TDY38302.1"/>
    <property type="molecule type" value="Genomic_DNA"/>
</dbReference>
<dbReference type="InterPro" id="IPR036390">
    <property type="entry name" value="WH_DNA-bd_sf"/>
</dbReference>
<evidence type="ECO:0000313" key="6">
    <source>
        <dbReference type="EMBL" id="TDY38302.1"/>
    </source>
</evidence>
<name>A0A4R8L6J7_9BURK</name>
<reference evidence="6 7" key="1">
    <citation type="submission" date="2019-03" db="EMBL/GenBank/DDBJ databases">
        <title>Genomic Encyclopedia of Type Strains, Phase III (KMG-III): the genomes of soil and plant-associated and newly described type strains.</title>
        <authorList>
            <person name="Whitman W."/>
        </authorList>
    </citation>
    <scope>NUCLEOTIDE SEQUENCE [LARGE SCALE GENOMIC DNA]</scope>
    <source>
        <strain evidence="6 7">LMG 29544</strain>
    </source>
</reference>
<dbReference type="InterPro" id="IPR001845">
    <property type="entry name" value="HTH_ArsR_DNA-bd_dom"/>
</dbReference>
<dbReference type="GO" id="GO:0003677">
    <property type="term" value="F:DNA binding"/>
    <property type="evidence" value="ECO:0007669"/>
    <property type="project" value="UniProtKB-KW"/>
</dbReference>
<dbReference type="AlphaFoldDB" id="A0A4R8L6J7"/>
<evidence type="ECO:0000259" key="5">
    <source>
        <dbReference type="PROSITE" id="PS50987"/>
    </source>
</evidence>
<keyword evidence="7" id="KW-1185">Reference proteome</keyword>
<dbReference type="SMART" id="SM00418">
    <property type="entry name" value="HTH_ARSR"/>
    <property type="match status" value="1"/>
</dbReference>
<dbReference type="Proteomes" id="UP000295509">
    <property type="component" value="Unassembled WGS sequence"/>
</dbReference>
<dbReference type="PANTHER" id="PTHR43132">
    <property type="entry name" value="ARSENICAL RESISTANCE OPERON REPRESSOR ARSR-RELATED"/>
    <property type="match status" value="1"/>
</dbReference>
<dbReference type="PANTHER" id="PTHR43132:SF6">
    <property type="entry name" value="HTH-TYPE TRANSCRIPTIONAL REPRESSOR CZRA"/>
    <property type="match status" value="1"/>
</dbReference>
<evidence type="ECO:0000256" key="1">
    <source>
        <dbReference type="ARBA" id="ARBA00023015"/>
    </source>
</evidence>
<dbReference type="CDD" id="cd00090">
    <property type="entry name" value="HTH_ARSR"/>
    <property type="match status" value="1"/>
</dbReference>
<feature type="domain" description="HTH arsR-type" evidence="5">
    <location>
        <begin position="6"/>
        <end position="100"/>
    </location>
</feature>
<comment type="caution">
    <text evidence="6">The sequence shown here is derived from an EMBL/GenBank/DDBJ whole genome shotgun (WGS) entry which is preliminary data.</text>
</comment>
<dbReference type="PROSITE" id="PS00846">
    <property type="entry name" value="HTH_ARSR_1"/>
    <property type="match status" value="1"/>
</dbReference>
<dbReference type="InterPro" id="IPR018334">
    <property type="entry name" value="ArsR_HTH"/>
</dbReference>
<dbReference type="InterPro" id="IPR051011">
    <property type="entry name" value="Metal_resp_trans_reg"/>
</dbReference>
<dbReference type="GO" id="GO:0003700">
    <property type="term" value="F:DNA-binding transcription factor activity"/>
    <property type="evidence" value="ECO:0007669"/>
    <property type="project" value="InterPro"/>
</dbReference>
<keyword evidence="2" id="KW-0238">DNA-binding</keyword>
<dbReference type="NCBIfam" id="NF033788">
    <property type="entry name" value="HTH_metalloreg"/>
    <property type="match status" value="1"/>
</dbReference>
<sequence>MSARELTEDRVIELAEMFRLMGDPSRLKIIAACLDAPMCVSDIAAKYGMSQPLVSHHLRLLRAARVLRAERRGKQVFYEAADDHVKRVIGDMAEHVCEQPASEAAPEAMDIEDDPRR</sequence>
<evidence type="ECO:0000313" key="7">
    <source>
        <dbReference type="Proteomes" id="UP000295509"/>
    </source>
</evidence>
<dbReference type="InterPro" id="IPR036388">
    <property type="entry name" value="WH-like_DNA-bd_sf"/>
</dbReference>
<dbReference type="Pfam" id="PF01022">
    <property type="entry name" value="HTH_5"/>
    <property type="match status" value="1"/>
</dbReference>
<dbReference type="PROSITE" id="PS50987">
    <property type="entry name" value="HTH_ARSR_2"/>
    <property type="match status" value="1"/>
</dbReference>
<dbReference type="SUPFAM" id="SSF46785">
    <property type="entry name" value="Winged helix' DNA-binding domain"/>
    <property type="match status" value="1"/>
</dbReference>
<gene>
    <name evidence="6" type="ORF">BX592_13239</name>
</gene>
<organism evidence="6 7">
    <name type="scientific">Paraburkholderia rhizosphaerae</name>
    <dbReference type="NCBI Taxonomy" id="480658"/>
    <lineage>
        <taxon>Bacteria</taxon>
        <taxon>Pseudomonadati</taxon>
        <taxon>Pseudomonadota</taxon>
        <taxon>Betaproteobacteria</taxon>
        <taxon>Burkholderiales</taxon>
        <taxon>Burkholderiaceae</taxon>
        <taxon>Paraburkholderia</taxon>
    </lineage>
</organism>
<proteinExistence type="predicted"/>
<dbReference type="Gene3D" id="1.10.10.10">
    <property type="entry name" value="Winged helix-like DNA-binding domain superfamily/Winged helix DNA-binding domain"/>
    <property type="match status" value="1"/>
</dbReference>
<dbReference type="InterPro" id="IPR011991">
    <property type="entry name" value="ArsR-like_HTH"/>
</dbReference>
<keyword evidence="1" id="KW-0805">Transcription regulation</keyword>
<keyword evidence="3" id="KW-0804">Transcription</keyword>
<dbReference type="PRINTS" id="PR00778">
    <property type="entry name" value="HTHARSR"/>
</dbReference>
<evidence type="ECO:0000256" key="2">
    <source>
        <dbReference type="ARBA" id="ARBA00023125"/>
    </source>
</evidence>
<evidence type="ECO:0000256" key="3">
    <source>
        <dbReference type="ARBA" id="ARBA00023163"/>
    </source>
</evidence>
<protein>
    <submittedName>
        <fullName evidence="6">ArsR family transcriptional regulator</fullName>
    </submittedName>
</protein>